<evidence type="ECO:0000256" key="1">
    <source>
        <dbReference type="ARBA" id="ARBA00004167"/>
    </source>
</evidence>
<evidence type="ECO:0000256" key="9">
    <source>
        <dbReference type="SAM" id="Phobius"/>
    </source>
</evidence>
<comment type="subcellular location">
    <subcellularLocation>
        <location evidence="2">Cell membrane</location>
    </subcellularLocation>
    <subcellularLocation>
        <location evidence="1">Membrane</location>
        <topology evidence="1">Single-pass membrane protein</topology>
    </subcellularLocation>
</comment>
<evidence type="ECO:0000313" key="12">
    <source>
        <dbReference type="Proteomes" id="UP000077271"/>
    </source>
</evidence>
<keyword evidence="4 9" id="KW-0812">Transmembrane</keyword>
<evidence type="ECO:0000256" key="8">
    <source>
        <dbReference type="ARBA" id="ARBA00030803"/>
    </source>
</evidence>
<reference evidence="11 12" key="1">
    <citation type="submission" date="2016-01" db="EMBL/GenBank/DDBJ databases">
        <title>Investigation of taxonomic status of Bacillus aminovorans.</title>
        <authorList>
            <person name="Verma A."/>
            <person name="Pal Y."/>
            <person name="Krishnamurthi S."/>
        </authorList>
    </citation>
    <scope>NUCLEOTIDE SEQUENCE [LARGE SCALE GENOMIC DNA]</scope>
    <source>
        <strain evidence="11 12">DSM 4337</strain>
    </source>
</reference>
<evidence type="ECO:0000256" key="6">
    <source>
        <dbReference type="ARBA" id="ARBA00023136"/>
    </source>
</evidence>
<evidence type="ECO:0000256" key="7">
    <source>
        <dbReference type="ARBA" id="ARBA00029829"/>
    </source>
</evidence>
<name>A0A177L202_9BACI</name>
<dbReference type="PANTHER" id="PTHR37461:SF1">
    <property type="entry name" value="ANTI-SIGMA-K FACTOR RSKA"/>
    <property type="match status" value="1"/>
</dbReference>
<dbReference type="InterPro" id="IPR041916">
    <property type="entry name" value="Anti_sigma_zinc_sf"/>
</dbReference>
<keyword evidence="5 9" id="KW-1133">Transmembrane helix</keyword>
<evidence type="ECO:0000256" key="2">
    <source>
        <dbReference type="ARBA" id="ARBA00004236"/>
    </source>
</evidence>
<dbReference type="InterPro" id="IPR051474">
    <property type="entry name" value="Anti-sigma-K/W_factor"/>
</dbReference>
<dbReference type="GO" id="GO:0005886">
    <property type="term" value="C:plasma membrane"/>
    <property type="evidence" value="ECO:0007669"/>
    <property type="project" value="UniProtKB-SubCell"/>
</dbReference>
<feature type="domain" description="Anti-sigma K factor RskA C-terminal" evidence="10">
    <location>
        <begin position="141"/>
        <end position="234"/>
    </location>
</feature>
<evidence type="ECO:0000313" key="11">
    <source>
        <dbReference type="EMBL" id="OAH59689.1"/>
    </source>
</evidence>
<proteinExistence type="predicted"/>
<dbReference type="AlphaFoldDB" id="A0A177L202"/>
<gene>
    <name evidence="11" type="ORF">AWH48_00860</name>
</gene>
<dbReference type="PANTHER" id="PTHR37461">
    <property type="entry name" value="ANTI-SIGMA-K FACTOR RSKA"/>
    <property type="match status" value="1"/>
</dbReference>
<dbReference type="Gene3D" id="1.10.10.1320">
    <property type="entry name" value="Anti-sigma factor, zinc-finger domain"/>
    <property type="match status" value="1"/>
</dbReference>
<dbReference type="InterPro" id="IPR018764">
    <property type="entry name" value="RskA_C"/>
</dbReference>
<protein>
    <recommendedName>
        <fullName evidence="8">Regulator of SigK</fullName>
    </recommendedName>
    <alternativeName>
        <fullName evidence="7">Sigma-K anti-sigma factor RskA</fullName>
    </alternativeName>
</protein>
<evidence type="ECO:0000259" key="10">
    <source>
        <dbReference type="Pfam" id="PF10099"/>
    </source>
</evidence>
<dbReference type="RefSeq" id="WP_063974291.1">
    <property type="nucleotide sequence ID" value="NZ_LQWZ01000001.1"/>
</dbReference>
<dbReference type="OrthoDB" id="150725at2"/>
<dbReference type="Proteomes" id="UP000077271">
    <property type="component" value="Unassembled WGS sequence"/>
</dbReference>
<dbReference type="GO" id="GO:0006417">
    <property type="term" value="P:regulation of translation"/>
    <property type="evidence" value="ECO:0007669"/>
    <property type="project" value="TreeGrafter"/>
</dbReference>
<comment type="caution">
    <text evidence="11">The sequence shown here is derived from an EMBL/GenBank/DDBJ whole genome shotgun (WGS) entry which is preliminary data.</text>
</comment>
<feature type="transmembrane region" description="Helical" evidence="9">
    <location>
        <begin position="96"/>
        <end position="117"/>
    </location>
</feature>
<keyword evidence="3" id="KW-1003">Cell membrane</keyword>
<dbReference type="GO" id="GO:0016989">
    <property type="term" value="F:sigma factor antagonist activity"/>
    <property type="evidence" value="ECO:0007669"/>
    <property type="project" value="TreeGrafter"/>
</dbReference>
<dbReference type="EMBL" id="LQWZ01000001">
    <property type="protein sequence ID" value="OAH59689.1"/>
    <property type="molecule type" value="Genomic_DNA"/>
</dbReference>
<evidence type="ECO:0000256" key="5">
    <source>
        <dbReference type="ARBA" id="ARBA00022989"/>
    </source>
</evidence>
<evidence type="ECO:0000256" key="3">
    <source>
        <dbReference type="ARBA" id="ARBA00022475"/>
    </source>
</evidence>
<evidence type="ECO:0000256" key="4">
    <source>
        <dbReference type="ARBA" id="ARBA00022692"/>
    </source>
</evidence>
<dbReference type="Pfam" id="PF10099">
    <property type="entry name" value="RskA_C"/>
    <property type="match status" value="1"/>
</dbReference>
<sequence>MSRDCENLISFIADGLDAKEKRKFTEHIQHCQKCSREYEQMTEVWNSLQLDFEEKEVPASLKAEVMDFVFDNDKKSAGKTIQGKVKEWSRFLQRQFTPIATGIMLGIIGMIIMTVQWQNDPREDGKINSVPIEILSTLSLQGTEQTNGDTNGYAFILQQGKTKRLVVQVDNLPRLEGSEVYQVWLLKNGERENAGIFKPGKSGEGMLIYQLAQNFNFDQIGITLEPDQYSSQPRGKKIMGSSL</sequence>
<keyword evidence="6 9" id="KW-0472">Membrane</keyword>
<organism evidence="11 12">
    <name type="scientific">Domibacillus aminovorans</name>
    <dbReference type="NCBI Taxonomy" id="29332"/>
    <lineage>
        <taxon>Bacteria</taxon>
        <taxon>Bacillati</taxon>
        <taxon>Bacillota</taxon>
        <taxon>Bacilli</taxon>
        <taxon>Bacillales</taxon>
        <taxon>Bacillaceae</taxon>
        <taxon>Domibacillus</taxon>
    </lineage>
</organism>
<accession>A0A177L202</accession>